<feature type="transmembrane region" description="Helical" evidence="1">
    <location>
        <begin position="78"/>
        <end position="100"/>
    </location>
</feature>
<dbReference type="EMBL" id="JAVIDA010000013">
    <property type="protein sequence ID" value="MDQ9071968.1"/>
    <property type="molecule type" value="Genomic_DNA"/>
</dbReference>
<evidence type="ECO:0000313" key="2">
    <source>
        <dbReference type="EMBL" id="MDQ9071968.1"/>
    </source>
</evidence>
<feature type="transmembrane region" description="Helical" evidence="1">
    <location>
        <begin position="112"/>
        <end position="132"/>
    </location>
</feature>
<keyword evidence="1" id="KW-0472">Membrane</keyword>
<dbReference type="AlphaFoldDB" id="A0AAW8JL47"/>
<evidence type="ECO:0000256" key="1">
    <source>
        <dbReference type="SAM" id="Phobius"/>
    </source>
</evidence>
<feature type="transmembrane region" description="Helical" evidence="1">
    <location>
        <begin position="12"/>
        <end position="32"/>
    </location>
</feature>
<organism evidence="2 3">
    <name type="scientific">Acinetobacter gerneri</name>
    <dbReference type="NCBI Taxonomy" id="202952"/>
    <lineage>
        <taxon>Bacteria</taxon>
        <taxon>Pseudomonadati</taxon>
        <taxon>Pseudomonadota</taxon>
        <taxon>Gammaproteobacteria</taxon>
        <taxon>Moraxellales</taxon>
        <taxon>Moraxellaceae</taxon>
        <taxon>Acinetobacter</taxon>
    </lineage>
</organism>
<gene>
    <name evidence="2" type="ORF">RFH51_10915</name>
</gene>
<keyword evidence="1" id="KW-1133">Transmembrane helix</keyword>
<evidence type="ECO:0000313" key="3">
    <source>
        <dbReference type="Proteomes" id="UP001243195"/>
    </source>
</evidence>
<sequence>MKLQYSKEHIFKGLLLAPLPLLLFSAIVFIIANHQFSLYEIAVAFFGHSLAYLAYCILTIPFSFVISLFLSYSNALNLITISIFSMLFSTLFFLLLGWAHTGNITVQWWESFYNPLSICITLSPGICYWFFLKILTGK</sequence>
<keyword evidence="1" id="KW-0812">Transmembrane</keyword>
<comment type="caution">
    <text evidence="2">The sequence shown here is derived from an EMBL/GenBank/DDBJ whole genome shotgun (WGS) entry which is preliminary data.</text>
</comment>
<proteinExistence type="predicted"/>
<name>A0AAW8JL47_9GAMM</name>
<dbReference type="Proteomes" id="UP001243195">
    <property type="component" value="Unassembled WGS sequence"/>
</dbReference>
<feature type="transmembrane region" description="Helical" evidence="1">
    <location>
        <begin position="52"/>
        <end position="71"/>
    </location>
</feature>
<reference evidence="2" key="1">
    <citation type="submission" date="2023-08" db="EMBL/GenBank/DDBJ databases">
        <title>Emergence of clinically-relevant ST2 carbapenem-resistant Acinetobacter baumannii strains in hospital sewages in Zhejiang, East of China.</title>
        <authorList>
            <person name="Kaichao C."/>
            <person name="Zhang R."/>
        </authorList>
    </citation>
    <scope>NUCLEOTIDE SEQUENCE</scope>
    <source>
        <strain evidence="2">M-SY-60</strain>
    </source>
</reference>
<accession>A0AAW8JL47</accession>
<protein>
    <submittedName>
        <fullName evidence="2">Uncharacterized protein</fullName>
    </submittedName>
</protein>
<dbReference type="RefSeq" id="WP_277090358.1">
    <property type="nucleotide sequence ID" value="NZ_JAKVJG010000003.1"/>
</dbReference>